<reference evidence="1 2" key="1">
    <citation type="journal article" date="2014" name="Int. J. Syst. Evol. Microbiol.">
        <title>Complete genome sequence of Corynebacterium casei LMG S-19264T (=DSM 44701T), isolated from a smear-ripened cheese.</title>
        <authorList>
            <consortium name="US DOE Joint Genome Institute (JGI-PGF)"/>
            <person name="Walter F."/>
            <person name="Albersmeier A."/>
            <person name="Kalinowski J."/>
            <person name="Ruckert C."/>
        </authorList>
    </citation>
    <scope>NUCLEOTIDE SEQUENCE [LARGE SCALE GENOMIC DNA]</scope>
    <source>
        <strain evidence="1 2">KCTC 12285</strain>
    </source>
</reference>
<organism evidence="1 2">
    <name type="scientific">Aquimarina muelleri</name>
    <dbReference type="NCBI Taxonomy" id="279356"/>
    <lineage>
        <taxon>Bacteria</taxon>
        <taxon>Pseudomonadati</taxon>
        <taxon>Bacteroidota</taxon>
        <taxon>Flavobacteriia</taxon>
        <taxon>Flavobacteriales</taxon>
        <taxon>Flavobacteriaceae</taxon>
        <taxon>Aquimarina</taxon>
    </lineage>
</organism>
<evidence type="ECO:0000313" key="1">
    <source>
        <dbReference type="EMBL" id="GGX07292.1"/>
    </source>
</evidence>
<sequence>MNPKQIKEELLNQCQEYVNERLQRIQNTISDIQESLTSETKSTAGDKHETGRAMLQLEREKAGKQLAEVQKLQEVLSKLTLSHKEHICLGSLIVTTQNNYFISISVGQLIVSRTSYFAIAPNSPIGNLLLGKAAGDKIHFRDNTIEIKTIY</sequence>
<dbReference type="EMBL" id="BMWS01000003">
    <property type="protein sequence ID" value="GGX07292.1"/>
    <property type="molecule type" value="Genomic_DNA"/>
</dbReference>
<dbReference type="AlphaFoldDB" id="A0A918JSE7"/>
<protein>
    <recommendedName>
        <fullName evidence="3">3-oxoacyl-ACP synthase</fullName>
    </recommendedName>
</protein>
<evidence type="ECO:0008006" key="3">
    <source>
        <dbReference type="Google" id="ProtNLM"/>
    </source>
</evidence>
<gene>
    <name evidence="1" type="ORF">GCM10007384_06070</name>
</gene>
<evidence type="ECO:0000313" key="2">
    <source>
        <dbReference type="Proteomes" id="UP000601108"/>
    </source>
</evidence>
<proteinExistence type="predicted"/>
<accession>A0A918JSE7</accession>
<name>A0A918JSE7_9FLAO</name>
<comment type="caution">
    <text evidence="1">The sequence shown here is derived from an EMBL/GenBank/DDBJ whole genome shotgun (WGS) entry which is preliminary data.</text>
</comment>
<dbReference type="RefSeq" id="WP_035087523.1">
    <property type="nucleotide sequence ID" value="NZ_BMWS01000003.1"/>
</dbReference>
<keyword evidence="2" id="KW-1185">Reference proteome</keyword>
<dbReference type="Proteomes" id="UP000601108">
    <property type="component" value="Unassembled WGS sequence"/>
</dbReference>